<protein>
    <submittedName>
        <fullName evidence="2">AMMECR1 domain-containing protein</fullName>
    </submittedName>
</protein>
<dbReference type="InterPro" id="IPR027623">
    <property type="entry name" value="AmmeMemoSam_A"/>
</dbReference>
<proteinExistence type="predicted"/>
<dbReference type="SUPFAM" id="SSF143447">
    <property type="entry name" value="AMMECR1-like"/>
    <property type="match status" value="1"/>
</dbReference>
<dbReference type="NCBIfam" id="TIGR00296">
    <property type="entry name" value="TIGR00296 family protein"/>
    <property type="match status" value="1"/>
</dbReference>
<accession>A0A1F4Q247</accession>
<evidence type="ECO:0000259" key="1">
    <source>
        <dbReference type="PROSITE" id="PS51112"/>
    </source>
</evidence>
<dbReference type="InterPro" id="IPR036071">
    <property type="entry name" value="AMMECR1_dom_sf"/>
</dbReference>
<gene>
    <name evidence="2" type="ORF">A2625_01495</name>
</gene>
<dbReference type="InterPro" id="IPR002733">
    <property type="entry name" value="AMMECR1_domain"/>
</dbReference>
<dbReference type="PROSITE" id="PS51112">
    <property type="entry name" value="AMMECR1"/>
    <property type="match status" value="1"/>
</dbReference>
<organism evidence="2 3">
    <name type="scientific">candidate division WOR-1 bacterium RIFCSPHIGHO2_01_FULL_53_15</name>
    <dbReference type="NCBI Taxonomy" id="1802564"/>
    <lineage>
        <taxon>Bacteria</taxon>
        <taxon>Bacillati</taxon>
        <taxon>Saganbacteria</taxon>
    </lineage>
</organism>
<evidence type="ECO:0000313" key="2">
    <source>
        <dbReference type="EMBL" id="OGB90001.1"/>
    </source>
</evidence>
<evidence type="ECO:0000313" key="3">
    <source>
        <dbReference type="Proteomes" id="UP000178724"/>
    </source>
</evidence>
<dbReference type="Gene3D" id="3.30.1490.150">
    <property type="entry name" value="Hypothetical protein ph0010, domain 2"/>
    <property type="match status" value="1"/>
</dbReference>
<dbReference type="EMBL" id="METM01000016">
    <property type="protein sequence ID" value="OGB90001.1"/>
    <property type="molecule type" value="Genomic_DNA"/>
</dbReference>
<dbReference type="NCBIfam" id="TIGR04335">
    <property type="entry name" value="AmmeMemoSam_A"/>
    <property type="match status" value="1"/>
</dbReference>
<dbReference type="AlphaFoldDB" id="A0A1F4Q247"/>
<reference evidence="2 3" key="1">
    <citation type="journal article" date="2016" name="Nat. Commun.">
        <title>Thousands of microbial genomes shed light on interconnected biogeochemical processes in an aquifer system.</title>
        <authorList>
            <person name="Anantharaman K."/>
            <person name="Brown C.T."/>
            <person name="Hug L.A."/>
            <person name="Sharon I."/>
            <person name="Castelle C.J."/>
            <person name="Probst A.J."/>
            <person name="Thomas B.C."/>
            <person name="Singh A."/>
            <person name="Wilkins M.J."/>
            <person name="Karaoz U."/>
            <person name="Brodie E.L."/>
            <person name="Williams K.H."/>
            <person name="Hubbard S.S."/>
            <person name="Banfield J.F."/>
        </authorList>
    </citation>
    <scope>NUCLEOTIDE SEQUENCE [LARGE SCALE GENOMIC DNA]</scope>
</reference>
<dbReference type="Pfam" id="PF01871">
    <property type="entry name" value="AMMECR1"/>
    <property type="match status" value="1"/>
</dbReference>
<name>A0A1F4Q247_UNCSA</name>
<feature type="domain" description="AMMECR1" evidence="1">
    <location>
        <begin position="2"/>
        <end position="171"/>
    </location>
</feature>
<dbReference type="PANTHER" id="PTHR13016:SF0">
    <property type="entry name" value="AMME SYNDROME CANDIDATE GENE 1 PROTEIN"/>
    <property type="match status" value="1"/>
</dbReference>
<dbReference type="PANTHER" id="PTHR13016">
    <property type="entry name" value="AMMECR1 HOMOLOG"/>
    <property type="match status" value="1"/>
</dbReference>
<dbReference type="Gene3D" id="3.30.700.20">
    <property type="entry name" value="Hypothetical protein ph0010, domain 1"/>
    <property type="match status" value="1"/>
</dbReference>
<dbReference type="InterPro" id="IPR023473">
    <property type="entry name" value="AMMECR1"/>
</dbReference>
<comment type="caution">
    <text evidence="2">The sequence shown here is derived from an EMBL/GenBank/DDBJ whole genome shotgun (WGS) entry which is preliminary data.</text>
</comment>
<dbReference type="Proteomes" id="UP000178724">
    <property type="component" value="Unassembled WGS sequence"/>
</dbReference>
<sequence length="171" mass="19013">MTGEKPLVRLARKTIETYVKEGKIIEPPPELAPEMKEKAGVFVSLYRQGQLRGCIGTFLPTTDNVAQEVIRNAIESSTRDPRFPPMTEDELADLEISVDVLSQPEAIGSKNELDPACYGCIVKAGARRGLLLPDIPGVKTPEEQIAICKRKAGIGEKEKVELFRFQVRRHK</sequence>
<dbReference type="InterPro" id="IPR027485">
    <property type="entry name" value="AMMECR1_N"/>
</dbReference>